<organism evidence="3 4">
    <name type="scientific">Oopsacas minuta</name>
    <dbReference type="NCBI Taxonomy" id="111878"/>
    <lineage>
        <taxon>Eukaryota</taxon>
        <taxon>Metazoa</taxon>
        <taxon>Porifera</taxon>
        <taxon>Hexactinellida</taxon>
        <taxon>Hexasterophora</taxon>
        <taxon>Lyssacinosida</taxon>
        <taxon>Leucopsacidae</taxon>
        <taxon>Oopsacas</taxon>
    </lineage>
</organism>
<dbReference type="InterPro" id="IPR008974">
    <property type="entry name" value="TRAF-like"/>
</dbReference>
<dbReference type="Gene3D" id="2.60.210.10">
    <property type="entry name" value="Apoptosis, Tumor Necrosis Factor Receptor Associated Protein 2, Chain A"/>
    <property type="match status" value="1"/>
</dbReference>
<dbReference type="EMBL" id="JAKMXF010000023">
    <property type="protein sequence ID" value="KAI6660810.1"/>
    <property type="molecule type" value="Genomic_DNA"/>
</dbReference>
<sequence>MDKKEFGTTSSLNGIDTTRSRTIWIFFALVIMSIAILLVIRFNQKQKQDNTKKDSELKSIKEILYSYAPLSLPPGQLEWKIKGVEQKIENQEDIYSDPFYVGLYKCQGKIQWNRWNENTVYVSIFIMKGAYDYKLHWPIRYKCTLILLNRINSNNNYKHNLKVTKEYLKKYPSSFERPTELRNDSDMGILFI</sequence>
<evidence type="ECO:0000259" key="2">
    <source>
        <dbReference type="Pfam" id="PF22486"/>
    </source>
</evidence>
<name>A0AAV7KIS4_9METZ</name>
<dbReference type="Pfam" id="PF22486">
    <property type="entry name" value="MATH_2"/>
    <property type="match status" value="1"/>
</dbReference>
<evidence type="ECO:0000256" key="1">
    <source>
        <dbReference type="SAM" id="Phobius"/>
    </source>
</evidence>
<accession>A0AAV7KIS4</accession>
<protein>
    <recommendedName>
        <fullName evidence="2">MATH domain-containing protein</fullName>
    </recommendedName>
</protein>
<keyword evidence="1" id="KW-0812">Transmembrane</keyword>
<dbReference type="InterPro" id="IPR002083">
    <property type="entry name" value="MATH/TRAF_dom"/>
</dbReference>
<keyword evidence="1" id="KW-0472">Membrane</keyword>
<keyword evidence="1" id="KW-1133">Transmembrane helix</keyword>
<gene>
    <name evidence="3" type="ORF">LOD99_10207</name>
</gene>
<keyword evidence="4" id="KW-1185">Reference proteome</keyword>
<evidence type="ECO:0000313" key="3">
    <source>
        <dbReference type="EMBL" id="KAI6660810.1"/>
    </source>
</evidence>
<evidence type="ECO:0000313" key="4">
    <source>
        <dbReference type="Proteomes" id="UP001165289"/>
    </source>
</evidence>
<reference evidence="3 4" key="1">
    <citation type="journal article" date="2023" name="BMC Biol.">
        <title>The compact genome of the sponge Oopsacas minuta (Hexactinellida) is lacking key metazoan core genes.</title>
        <authorList>
            <person name="Santini S."/>
            <person name="Schenkelaars Q."/>
            <person name="Jourda C."/>
            <person name="Duchesne M."/>
            <person name="Belahbib H."/>
            <person name="Rocher C."/>
            <person name="Selva M."/>
            <person name="Riesgo A."/>
            <person name="Vervoort M."/>
            <person name="Leys S.P."/>
            <person name="Kodjabachian L."/>
            <person name="Le Bivic A."/>
            <person name="Borchiellini C."/>
            <person name="Claverie J.M."/>
            <person name="Renard E."/>
        </authorList>
    </citation>
    <scope>NUCLEOTIDE SEQUENCE [LARGE SCALE GENOMIC DNA]</scope>
    <source>
        <strain evidence="3">SPO-2</strain>
    </source>
</reference>
<proteinExistence type="predicted"/>
<comment type="caution">
    <text evidence="3">The sequence shown here is derived from an EMBL/GenBank/DDBJ whole genome shotgun (WGS) entry which is preliminary data.</text>
</comment>
<dbReference type="Proteomes" id="UP001165289">
    <property type="component" value="Unassembled WGS sequence"/>
</dbReference>
<dbReference type="AlphaFoldDB" id="A0AAV7KIS4"/>
<feature type="domain" description="MATH" evidence="2">
    <location>
        <begin position="78"/>
        <end position="185"/>
    </location>
</feature>
<feature type="transmembrane region" description="Helical" evidence="1">
    <location>
        <begin position="23"/>
        <end position="43"/>
    </location>
</feature>
<dbReference type="SUPFAM" id="SSF49599">
    <property type="entry name" value="TRAF domain-like"/>
    <property type="match status" value="1"/>
</dbReference>